<name>A0ABX4IY81_9ENTR</name>
<dbReference type="Proteomes" id="UP000219642">
    <property type="component" value="Unassembled WGS sequence"/>
</dbReference>
<keyword evidence="1" id="KW-0812">Transmembrane</keyword>
<keyword evidence="1" id="KW-0472">Membrane</keyword>
<sequence length="124" mass="13777">MGYLKGLHVVLVVLVVGLIVYFICSDIVRGVIKRVILRDPVYTHATISAVMPGTPSSAGLVNLTIDYEFKDLTGANYSRKNVLTIIKTINLFEYQIGNTVPVVYLRTNPEKHFLNEGKDGVLVR</sequence>
<feature type="transmembrane region" description="Helical" evidence="1">
    <location>
        <begin position="6"/>
        <end position="24"/>
    </location>
</feature>
<gene>
    <name evidence="2" type="ORF">BK796_02080</name>
</gene>
<reference evidence="2 3" key="1">
    <citation type="submission" date="2017-06" db="EMBL/GenBank/DDBJ databases">
        <title>Draft genome sequence of nitrogen-fixing Kosakonia pseudosacchari strain NN143 isolated from sugarcane roots.</title>
        <authorList>
            <person name="Li Y."/>
            <person name="Li S."/>
            <person name="Lin L."/>
            <person name="Wu X."/>
            <person name="Yang L."/>
            <person name="Li Y."/>
            <person name="An Q."/>
        </authorList>
    </citation>
    <scope>NUCLEOTIDE SEQUENCE [LARGE SCALE GENOMIC DNA]</scope>
    <source>
        <strain evidence="2 3">NN143</strain>
    </source>
</reference>
<comment type="caution">
    <text evidence="2">The sequence shown here is derived from an EMBL/GenBank/DDBJ whole genome shotgun (WGS) entry which is preliminary data.</text>
</comment>
<evidence type="ECO:0008006" key="4">
    <source>
        <dbReference type="Google" id="ProtNLM"/>
    </source>
</evidence>
<keyword evidence="3" id="KW-1185">Reference proteome</keyword>
<evidence type="ECO:0000256" key="1">
    <source>
        <dbReference type="SAM" id="Phobius"/>
    </source>
</evidence>
<keyword evidence="1" id="KW-1133">Transmembrane helix</keyword>
<accession>A0ABX4IY81</accession>
<evidence type="ECO:0000313" key="3">
    <source>
        <dbReference type="Proteomes" id="UP000219642"/>
    </source>
</evidence>
<protein>
    <recommendedName>
        <fullName evidence="4">DUF3592 domain-containing protein</fullName>
    </recommendedName>
</protein>
<evidence type="ECO:0000313" key="2">
    <source>
        <dbReference type="EMBL" id="PDO90375.1"/>
    </source>
</evidence>
<dbReference type="RefSeq" id="WP_097399614.1">
    <property type="nucleotide sequence ID" value="NZ_CP063425.1"/>
</dbReference>
<proteinExistence type="predicted"/>
<dbReference type="EMBL" id="NITV01000001">
    <property type="protein sequence ID" value="PDO90375.1"/>
    <property type="molecule type" value="Genomic_DNA"/>
</dbReference>
<organism evidence="2 3">
    <name type="scientific">Kosakonia pseudosacchari</name>
    <dbReference type="NCBI Taxonomy" id="1646340"/>
    <lineage>
        <taxon>Bacteria</taxon>
        <taxon>Pseudomonadati</taxon>
        <taxon>Pseudomonadota</taxon>
        <taxon>Gammaproteobacteria</taxon>
        <taxon>Enterobacterales</taxon>
        <taxon>Enterobacteriaceae</taxon>
        <taxon>Kosakonia</taxon>
    </lineage>
</organism>